<dbReference type="RefSeq" id="WP_015788477.1">
    <property type="nucleotide sequence ID" value="NC_013158.1"/>
</dbReference>
<gene>
    <name evidence="2" type="ordered locus">Huta_0711</name>
</gene>
<evidence type="ECO:0008006" key="4">
    <source>
        <dbReference type="Google" id="ProtNLM"/>
    </source>
</evidence>
<dbReference type="OrthoDB" id="253116at2157"/>
<feature type="region of interest" description="Disordered" evidence="1">
    <location>
        <begin position="18"/>
        <end position="79"/>
    </location>
</feature>
<evidence type="ECO:0000313" key="2">
    <source>
        <dbReference type="EMBL" id="ACV10897.1"/>
    </source>
</evidence>
<dbReference type="PROSITE" id="PS51257">
    <property type="entry name" value="PROKAR_LIPOPROTEIN"/>
    <property type="match status" value="1"/>
</dbReference>
<accession>C7NTQ8</accession>
<evidence type="ECO:0000256" key="1">
    <source>
        <dbReference type="SAM" id="MobiDB-lite"/>
    </source>
</evidence>
<organism evidence="2 3">
    <name type="scientific">Halorhabdus utahensis (strain DSM 12940 / JCM 11049 / AX-2)</name>
    <dbReference type="NCBI Taxonomy" id="519442"/>
    <lineage>
        <taxon>Archaea</taxon>
        <taxon>Methanobacteriati</taxon>
        <taxon>Methanobacteriota</taxon>
        <taxon>Stenosarchaea group</taxon>
        <taxon>Halobacteria</taxon>
        <taxon>Halobacteriales</taxon>
        <taxon>Haloarculaceae</taxon>
        <taxon>Halorhabdus</taxon>
    </lineage>
</organism>
<keyword evidence="3" id="KW-1185">Reference proteome</keyword>
<feature type="compositionally biased region" description="Low complexity" evidence="1">
    <location>
        <begin position="205"/>
        <end position="216"/>
    </location>
</feature>
<dbReference type="Proteomes" id="UP000002071">
    <property type="component" value="Chromosome"/>
</dbReference>
<name>C7NTQ8_HALUD</name>
<protein>
    <recommendedName>
        <fullName evidence="4">Lipoprotein</fullName>
    </recommendedName>
</protein>
<proteinExistence type="predicted"/>
<reference evidence="2 3" key="1">
    <citation type="journal article" date="2009" name="Stand. Genomic Sci.">
        <title>Complete genome sequence of Halorhabdus utahensis type strain (AX-2).</title>
        <authorList>
            <person name="Anderson I."/>
            <person name="Tindall B.J."/>
            <person name="Pomrenke H."/>
            <person name="Goker M."/>
            <person name="Lapidus A."/>
            <person name="Nolan M."/>
            <person name="Copeland A."/>
            <person name="Glavina Del Rio T."/>
            <person name="Chen F."/>
            <person name="Tice H."/>
            <person name="Cheng J.F."/>
            <person name="Lucas S."/>
            <person name="Chertkov O."/>
            <person name="Bruce D."/>
            <person name="Brettin T."/>
            <person name="Detter J.C."/>
            <person name="Han C."/>
            <person name="Goodwin L."/>
            <person name="Land M."/>
            <person name="Hauser L."/>
            <person name="Chang Y.J."/>
            <person name="Jeffries C.D."/>
            <person name="Pitluck S."/>
            <person name="Pati A."/>
            <person name="Mavromatis K."/>
            <person name="Ivanova N."/>
            <person name="Ovchinnikova G."/>
            <person name="Chen A."/>
            <person name="Palaniappan K."/>
            <person name="Chain P."/>
            <person name="Rohde M."/>
            <person name="Bristow J."/>
            <person name="Eisen J.A."/>
            <person name="Markowitz V."/>
            <person name="Hugenholtz P."/>
            <person name="Kyrpides N.C."/>
            <person name="Klenk H.P."/>
        </authorList>
    </citation>
    <scope>NUCLEOTIDE SEQUENCE [LARGE SCALE GENOMIC DNA]</scope>
    <source>
        <strain evidence="3">DSM 12940 / JCM 11049 / AX-2</strain>
    </source>
</reference>
<dbReference type="EMBL" id="CP001687">
    <property type="protein sequence ID" value="ACV10897.1"/>
    <property type="molecule type" value="Genomic_DNA"/>
</dbReference>
<feature type="compositionally biased region" description="Basic and acidic residues" evidence="1">
    <location>
        <begin position="35"/>
        <end position="45"/>
    </location>
</feature>
<dbReference type="HOGENOM" id="CLU_1149787_0_0_2"/>
<feature type="region of interest" description="Disordered" evidence="1">
    <location>
        <begin position="201"/>
        <end position="222"/>
    </location>
</feature>
<dbReference type="KEGG" id="hut:Huta_0711"/>
<dbReference type="STRING" id="519442.Huta_0711"/>
<sequence>MSPTRRQVLHGAVPTVLGLTGCVSSDGNESNDDTDPSHREADRATVENSGRVSDPSVVKPRNPDGRSVVEPPEDDPGDSFLIGSTEKADALQFQPGVPSEDVTATREFLNATDFSEETVYVTHIRPKSCYQYRIHSVSWQYTNIEYEYCSELRPPDEQCAADTRVGMALCFRLPAVVDMDVHSGGSSGHFPCERSTTDWDVIESNGTAGNNTTTDDTASEDR</sequence>
<dbReference type="GeneID" id="8382980"/>
<dbReference type="eggNOG" id="arCOG08152">
    <property type="taxonomic scope" value="Archaea"/>
</dbReference>
<evidence type="ECO:0000313" key="3">
    <source>
        <dbReference type="Proteomes" id="UP000002071"/>
    </source>
</evidence>
<dbReference type="AlphaFoldDB" id="C7NTQ8"/>